<comment type="catalytic activity">
    <reaction evidence="1">
        <text>1,6-anhydro-N-acetyl-beta-muramate + ATP + H2O = N-acetyl-D-muramate 6-phosphate + ADP + H(+)</text>
        <dbReference type="Rhea" id="RHEA:24952"/>
        <dbReference type="ChEBI" id="CHEBI:15377"/>
        <dbReference type="ChEBI" id="CHEBI:15378"/>
        <dbReference type="ChEBI" id="CHEBI:30616"/>
        <dbReference type="ChEBI" id="CHEBI:58690"/>
        <dbReference type="ChEBI" id="CHEBI:58722"/>
        <dbReference type="ChEBI" id="CHEBI:456216"/>
        <dbReference type="EC" id="2.7.1.170"/>
    </reaction>
</comment>
<keyword evidence="1" id="KW-0547">Nucleotide-binding</keyword>
<dbReference type="GO" id="GO:0016773">
    <property type="term" value="F:phosphotransferase activity, alcohol group as acceptor"/>
    <property type="evidence" value="ECO:0007669"/>
    <property type="project" value="UniProtKB-UniRule"/>
</dbReference>
<name>A0A255EB92_9ACTN</name>
<dbReference type="PANTHER" id="PTHR30605">
    <property type="entry name" value="ANHYDRO-N-ACETYLMURAMIC ACID KINASE"/>
    <property type="match status" value="1"/>
</dbReference>
<feature type="binding site" evidence="1">
    <location>
        <begin position="14"/>
        <end position="21"/>
    </location>
    <ligand>
        <name>ATP</name>
        <dbReference type="ChEBI" id="CHEBI:30616"/>
    </ligand>
</feature>
<dbReference type="GO" id="GO:0097175">
    <property type="term" value="P:1,6-anhydro-N-acetyl-beta-muramic acid catabolic process"/>
    <property type="evidence" value="ECO:0007669"/>
    <property type="project" value="UniProtKB-UniRule"/>
</dbReference>
<dbReference type="UniPathway" id="UPA00544"/>
<protein>
    <recommendedName>
        <fullName evidence="1">Anhydro-N-acetylmuramic acid kinase</fullName>
        <ecNumber evidence="1">2.7.1.170</ecNumber>
    </recommendedName>
    <alternativeName>
        <fullName evidence="1">AnhMurNAc kinase</fullName>
    </alternativeName>
</protein>
<sequence length="412" mass="42973">MRGRAMRIAGILSGTSLDGIDVAVVHFGMVGTQLRGCIEVARTMPWPEQTRGRLVSLLTRPAAELAELARLHAAVGEAFGEAAAEAIAESHGPVDLICSHGQNIAHVTDGAVTEATWQLGDPARIHARTGVPVIADVRAADVASGGAGAPLAPILDTLLVGGEDAGFLNIGGIANMTRIRHGEVVCGDTGPGNCLLDDAVRALSDGQESFDRDGVRARVGQVDEELLAYLVADPYFGLPMPRSTGREHFSLGELGIHVDGQRARWSGGNLSGADLVRTLVELTARTVADAFGPGSSTPLHLSGGGADNPVLVERLADLLPGWQLRRTEELGVDSDHKEAVLFALIGWLGAHGLPGVVSAPTRSRGGAAITGAREPAVLGSLTPPDALSQLDTRGMTTPARLILRTHVEERDQ</sequence>
<keyword evidence="1" id="KW-0119">Carbohydrate metabolism</keyword>
<dbReference type="GO" id="GO:0005524">
    <property type="term" value="F:ATP binding"/>
    <property type="evidence" value="ECO:0007669"/>
    <property type="project" value="UniProtKB-UniRule"/>
</dbReference>
<dbReference type="AlphaFoldDB" id="A0A255EB92"/>
<evidence type="ECO:0000313" key="3">
    <source>
        <dbReference type="Proteomes" id="UP000216533"/>
    </source>
</evidence>
<evidence type="ECO:0000256" key="1">
    <source>
        <dbReference type="HAMAP-Rule" id="MF_01270"/>
    </source>
</evidence>
<comment type="caution">
    <text evidence="2">The sequence shown here is derived from an EMBL/GenBank/DDBJ whole genome shotgun (WGS) entry which is preliminary data.</text>
</comment>
<dbReference type="UniPathway" id="UPA00343"/>
<dbReference type="GO" id="GO:0016301">
    <property type="term" value="F:kinase activity"/>
    <property type="evidence" value="ECO:0007669"/>
    <property type="project" value="UniProtKB-KW"/>
</dbReference>
<dbReference type="SUPFAM" id="SSF53067">
    <property type="entry name" value="Actin-like ATPase domain"/>
    <property type="match status" value="1"/>
</dbReference>
<comment type="function">
    <text evidence="1">Catalyzes the specific phosphorylation of 1,6-anhydro-N-acetylmuramic acid (anhMurNAc) with the simultaneous cleavage of the 1,6-anhydro ring, generating MurNAc-6-P. Is required for the utilization of anhMurNAc either imported from the medium or derived from its own cell wall murein, and thus plays a role in cell wall recycling.</text>
</comment>
<dbReference type="GO" id="GO:0009254">
    <property type="term" value="P:peptidoglycan turnover"/>
    <property type="evidence" value="ECO:0007669"/>
    <property type="project" value="UniProtKB-UniRule"/>
</dbReference>
<dbReference type="InterPro" id="IPR043129">
    <property type="entry name" value="ATPase_NBD"/>
</dbReference>
<keyword evidence="1 2" id="KW-0418">Kinase</keyword>
<dbReference type="GO" id="GO:0006040">
    <property type="term" value="P:amino sugar metabolic process"/>
    <property type="evidence" value="ECO:0007669"/>
    <property type="project" value="InterPro"/>
</dbReference>
<dbReference type="Proteomes" id="UP000216533">
    <property type="component" value="Unassembled WGS sequence"/>
</dbReference>
<dbReference type="Pfam" id="PF03702">
    <property type="entry name" value="AnmK"/>
    <property type="match status" value="1"/>
</dbReference>
<proteinExistence type="inferred from homology"/>
<dbReference type="Gene3D" id="3.30.420.40">
    <property type="match status" value="2"/>
</dbReference>
<evidence type="ECO:0000313" key="2">
    <source>
        <dbReference type="EMBL" id="OYN88828.1"/>
    </source>
</evidence>
<dbReference type="EMBL" id="NMVI01000011">
    <property type="protein sequence ID" value="OYN88828.1"/>
    <property type="molecule type" value="Genomic_DNA"/>
</dbReference>
<organism evidence="2 3">
    <name type="scientific">Parenemella sanctibonifatiensis</name>
    <dbReference type="NCBI Taxonomy" id="2016505"/>
    <lineage>
        <taxon>Bacteria</taxon>
        <taxon>Bacillati</taxon>
        <taxon>Actinomycetota</taxon>
        <taxon>Actinomycetes</taxon>
        <taxon>Propionibacteriales</taxon>
        <taxon>Propionibacteriaceae</taxon>
        <taxon>Parenemella</taxon>
    </lineage>
</organism>
<gene>
    <name evidence="1" type="primary">anmK</name>
    <name evidence="2" type="ORF">CGZ92_03745</name>
</gene>
<dbReference type="HAMAP" id="MF_01270">
    <property type="entry name" value="AnhMurNAc_kinase"/>
    <property type="match status" value="1"/>
</dbReference>
<keyword evidence="1" id="KW-0067">ATP-binding</keyword>
<reference evidence="2 3" key="1">
    <citation type="submission" date="2017-07" db="EMBL/GenBank/DDBJ databases">
        <title>Draft whole genome sequences of clinical Proprionibacteriaceae strains.</title>
        <authorList>
            <person name="Bernier A.-M."/>
            <person name="Bernard K."/>
            <person name="Domingo M.-C."/>
        </authorList>
    </citation>
    <scope>NUCLEOTIDE SEQUENCE [LARGE SCALE GENOMIC DNA]</scope>
    <source>
        <strain evidence="2 3">NML 160184</strain>
    </source>
</reference>
<comment type="pathway">
    <text evidence="1">Amino-sugar metabolism; 1,6-anhydro-N-acetylmuramate degradation.</text>
</comment>
<keyword evidence="1" id="KW-0808">Transferase</keyword>
<dbReference type="InterPro" id="IPR005338">
    <property type="entry name" value="Anhydro_N_Ac-Mur_kinase"/>
</dbReference>
<comment type="pathway">
    <text evidence="1">Cell wall biogenesis; peptidoglycan recycling.</text>
</comment>
<dbReference type="EC" id="2.7.1.170" evidence="1"/>
<accession>A0A255EB92</accession>
<dbReference type="PANTHER" id="PTHR30605:SF0">
    <property type="entry name" value="ANHYDRO-N-ACETYLMURAMIC ACID KINASE"/>
    <property type="match status" value="1"/>
</dbReference>
<comment type="similarity">
    <text evidence="1">Belongs to the anhydro-N-acetylmuramic acid kinase family.</text>
</comment>